<dbReference type="Proteomes" id="UP000663891">
    <property type="component" value="Unassembled WGS sequence"/>
</dbReference>
<evidence type="ECO:0000313" key="5">
    <source>
        <dbReference type="EMBL" id="CAF3578164.1"/>
    </source>
</evidence>
<dbReference type="EMBL" id="CAJNON010000012">
    <property type="protein sequence ID" value="CAF0771696.1"/>
    <property type="molecule type" value="Genomic_DNA"/>
</dbReference>
<gene>
    <name evidence="2" type="ORF">JYZ213_LOCUS3517</name>
    <name evidence="5" type="ORF">OKA104_LOCUS5459</name>
    <name evidence="4" type="ORF">OXD698_LOCUS3321</name>
    <name evidence="3" type="ORF">VCS650_LOCUS2406</name>
</gene>
<dbReference type="EMBL" id="CAJNOG010000019">
    <property type="protein sequence ID" value="CAF0769232.1"/>
    <property type="molecule type" value="Genomic_DNA"/>
</dbReference>
<dbReference type="Proteomes" id="UP000663844">
    <property type="component" value="Unassembled WGS sequence"/>
</dbReference>
<feature type="signal peptide" evidence="1">
    <location>
        <begin position="1"/>
        <end position="18"/>
    </location>
</feature>
<evidence type="ECO:0008006" key="7">
    <source>
        <dbReference type="Google" id="ProtNLM"/>
    </source>
</evidence>
<feature type="chain" id="PRO_5036414659" description="Countin-like protein" evidence="1">
    <location>
        <begin position="19"/>
        <end position="258"/>
    </location>
</feature>
<dbReference type="AlphaFoldDB" id="A0A818LM01"/>
<comment type="caution">
    <text evidence="5">The sequence shown here is derived from an EMBL/GenBank/DDBJ whole genome shotgun (WGS) entry which is preliminary data.</text>
</comment>
<proteinExistence type="predicted"/>
<keyword evidence="1" id="KW-0732">Signal</keyword>
<dbReference type="Proteomes" id="UP000663881">
    <property type="component" value="Unassembled WGS sequence"/>
</dbReference>
<protein>
    <recommendedName>
        <fullName evidence="7">Countin-like protein</fullName>
    </recommendedName>
</protein>
<dbReference type="Proteomes" id="UP000663845">
    <property type="component" value="Unassembled WGS sequence"/>
</dbReference>
<dbReference type="EMBL" id="CAJOAY010000189">
    <property type="protein sequence ID" value="CAF3578164.1"/>
    <property type="molecule type" value="Genomic_DNA"/>
</dbReference>
<organism evidence="5 6">
    <name type="scientific">Adineta steineri</name>
    <dbReference type="NCBI Taxonomy" id="433720"/>
    <lineage>
        <taxon>Eukaryota</taxon>
        <taxon>Metazoa</taxon>
        <taxon>Spiralia</taxon>
        <taxon>Gnathifera</taxon>
        <taxon>Rotifera</taxon>
        <taxon>Eurotatoria</taxon>
        <taxon>Bdelloidea</taxon>
        <taxon>Adinetida</taxon>
        <taxon>Adinetidae</taxon>
        <taxon>Adineta</taxon>
    </lineage>
</organism>
<evidence type="ECO:0000313" key="4">
    <source>
        <dbReference type="EMBL" id="CAF3538673.1"/>
    </source>
</evidence>
<evidence type="ECO:0000313" key="3">
    <source>
        <dbReference type="EMBL" id="CAF0771696.1"/>
    </source>
</evidence>
<evidence type="ECO:0000313" key="6">
    <source>
        <dbReference type="Proteomes" id="UP000663881"/>
    </source>
</evidence>
<dbReference type="EMBL" id="CAJOAZ010000116">
    <property type="protein sequence ID" value="CAF3538673.1"/>
    <property type="molecule type" value="Genomic_DNA"/>
</dbReference>
<dbReference type="OrthoDB" id="17754at2759"/>
<evidence type="ECO:0000256" key="1">
    <source>
        <dbReference type="SAM" id="SignalP"/>
    </source>
</evidence>
<name>A0A818LM01_9BILA</name>
<sequence length="258" mass="28238">MYKSLILVFVVLIAAVAADKRPLKLQSSHIQRIVKPLHQGNVGLDWCPQCIDTWDDIVQVVLDVILQYGVLDTCGHLCDIVESKTGSGVLGFICNFGCDFLGLDEFIKLMNKADIDPIYYCEKMSLCPINDNGDAKFKSFAVLPARAKMGTKIAIDFVYVSKNGTGTGEMILSIQTVDKVPLSAGLLVEAQKPGTYGDRIAIDTSPDPECDPTQSQCEEWLQGVYNVTVILCNGQCGSHHPHSAIYDTAHGSFSLYEE</sequence>
<accession>A0A818LM01</accession>
<evidence type="ECO:0000313" key="2">
    <source>
        <dbReference type="EMBL" id="CAF0769232.1"/>
    </source>
</evidence>
<reference evidence="5" key="1">
    <citation type="submission" date="2021-02" db="EMBL/GenBank/DDBJ databases">
        <authorList>
            <person name="Nowell W R."/>
        </authorList>
    </citation>
    <scope>NUCLEOTIDE SEQUENCE</scope>
</reference>